<accession>A0ABT6EWL7</accession>
<dbReference type="Gene3D" id="3.90.1150.10">
    <property type="entry name" value="Aspartate Aminotransferase, domain 1"/>
    <property type="match status" value="1"/>
</dbReference>
<comment type="cofactor">
    <cofactor evidence="1 4">
        <name>pyridoxal 5'-phosphate</name>
        <dbReference type="ChEBI" id="CHEBI:597326"/>
    </cofactor>
</comment>
<comment type="similarity">
    <text evidence="3">Belongs to the class-V pyridoxal-phosphate-dependent aminotransferase family.</text>
</comment>
<dbReference type="EMBL" id="JAKKUT010000002">
    <property type="protein sequence ID" value="MDG2990177.1"/>
    <property type="molecule type" value="Genomic_DNA"/>
</dbReference>
<dbReference type="InterPro" id="IPR020578">
    <property type="entry name" value="Aminotrans_V_PyrdxlP_BS"/>
</dbReference>
<organism evidence="6 7">
    <name type="scientific">Candidatus Synechococcus calcipolaris G9</name>
    <dbReference type="NCBI Taxonomy" id="1497997"/>
    <lineage>
        <taxon>Bacteria</taxon>
        <taxon>Bacillati</taxon>
        <taxon>Cyanobacteriota</taxon>
        <taxon>Cyanophyceae</taxon>
        <taxon>Synechococcales</taxon>
        <taxon>Synechococcaceae</taxon>
        <taxon>Synechococcus</taxon>
    </lineage>
</organism>
<dbReference type="PROSITE" id="PS00595">
    <property type="entry name" value="AA_TRANSFER_CLASS_5"/>
    <property type="match status" value="1"/>
</dbReference>
<evidence type="ECO:0000313" key="7">
    <source>
        <dbReference type="Proteomes" id="UP001154265"/>
    </source>
</evidence>
<evidence type="ECO:0000259" key="5">
    <source>
        <dbReference type="Pfam" id="PF00266"/>
    </source>
</evidence>
<evidence type="ECO:0000313" key="6">
    <source>
        <dbReference type="EMBL" id="MDG2990177.1"/>
    </source>
</evidence>
<reference evidence="6" key="2">
    <citation type="submission" date="2022-01" db="EMBL/GenBank/DDBJ databases">
        <authorList>
            <person name="Zivanovic Y."/>
            <person name="Moreira D."/>
            <person name="Lopez-Garcia P."/>
        </authorList>
    </citation>
    <scope>NUCLEOTIDE SEQUENCE</scope>
    <source>
        <strain evidence="6">G9</strain>
    </source>
</reference>
<feature type="domain" description="Aminotransferase class V" evidence="5">
    <location>
        <begin position="63"/>
        <end position="354"/>
    </location>
</feature>
<keyword evidence="2" id="KW-0663">Pyridoxal phosphate</keyword>
<sequence length="387" mass="42759">MAFATSDILACRQVYPALRGKTYLNYGGQGPLCEMAWQVLQEGYDHIQTQGPFASRVFPWISCQLQTLRQSLALLLGTTPATIALTDSVTMGCNIAMWGLNWQPGDHLLISNCEHPGVLAIAAQLEHRLGITVDIVPLWPYVENVASHLEGYLHPRTRLLVISHLLWNSGQILPLKEIVDRCHHNGTQVLADGAQSVGMIPLDLPGLGVDYYAFTGHKWCCGPGGLGGMYIHPDQIDQLEPTFVGWRGIHQNRQGLPAGWKEDASRYEVATIAFPLIPALTAALEVHQGWGGVGDRHQRICELSDYLWQNLQQLPGITCLSPVPPPSGLISFQLADGRHGELVEFLEAENVLVREILNPPAVRACVHYFSLRQECDLFLERVASFLA</sequence>
<dbReference type="SUPFAM" id="SSF53383">
    <property type="entry name" value="PLP-dependent transferases"/>
    <property type="match status" value="1"/>
</dbReference>
<keyword evidence="6" id="KW-0032">Aminotransferase</keyword>
<dbReference type="GO" id="GO:0008483">
    <property type="term" value="F:transaminase activity"/>
    <property type="evidence" value="ECO:0007669"/>
    <property type="project" value="UniProtKB-KW"/>
</dbReference>
<keyword evidence="6" id="KW-0808">Transferase</keyword>
<comment type="caution">
    <text evidence="6">The sequence shown here is derived from an EMBL/GenBank/DDBJ whole genome shotgun (WGS) entry which is preliminary data.</text>
</comment>
<reference evidence="6" key="1">
    <citation type="journal article" date="2022" name="Genome Biol. Evol.">
        <title>A New Gene Family Diagnostic for Intracellular Biomineralization of Amorphous Ca Carbonates by Cyanobacteria.</title>
        <authorList>
            <person name="Benzerara K."/>
            <person name="Duprat E."/>
            <person name="Bitard-Feildel T."/>
            <person name="Caumes G."/>
            <person name="Cassier-Chauvat C."/>
            <person name="Chauvat F."/>
            <person name="Dezi M."/>
            <person name="Diop S.I."/>
            <person name="Gaschignard G."/>
            <person name="Gorgen S."/>
            <person name="Gugger M."/>
            <person name="Lopez-Garcia P."/>
            <person name="Millet M."/>
            <person name="Skouri-Panet F."/>
            <person name="Moreira D."/>
            <person name="Callebaut I."/>
        </authorList>
    </citation>
    <scope>NUCLEOTIDE SEQUENCE</scope>
    <source>
        <strain evidence="6">G9</strain>
    </source>
</reference>
<dbReference type="Pfam" id="PF00266">
    <property type="entry name" value="Aminotran_5"/>
    <property type="match status" value="1"/>
</dbReference>
<protein>
    <submittedName>
        <fullName evidence="6">Aminotransferase class V-fold PLP-dependent enzyme</fullName>
    </submittedName>
</protein>
<evidence type="ECO:0000256" key="2">
    <source>
        <dbReference type="ARBA" id="ARBA00022898"/>
    </source>
</evidence>
<dbReference type="PANTHER" id="PTHR43586:SF4">
    <property type="entry name" value="ISOPENICILLIN N EPIMERASE"/>
    <property type="match status" value="1"/>
</dbReference>
<dbReference type="Gene3D" id="3.40.640.10">
    <property type="entry name" value="Type I PLP-dependent aspartate aminotransferase-like (Major domain)"/>
    <property type="match status" value="1"/>
</dbReference>
<dbReference type="Proteomes" id="UP001154265">
    <property type="component" value="Unassembled WGS sequence"/>
</dbReference>
<dbReference type="InterPro" id="IPR015421">
    <property type="entry name" value="PyrdxlP-dep_Trfase_major"/>
</dbReference>
<evidence type="ECO:0000256" key="4">
    <source>
        <dbReference type="RuleBase" id="RU004504"/>
    </source>
</evidence>
<dbReference type="InterPro" id="IPR015424">
    <property type="entry name" value="PyrdxlP-dep_Trfase"/>
</dbReference>
<evidence type="ECO:0000256" key="3">
    <source>
        <dbReference type="RuleBase" id="RU004075"/>
    </source>
</evidence>
<dbReference type="InterPro" id="IPR000192">
    <property type="entry name" value="Aminotrans_V_dom"/>
</dbReference>
<name>A0ABT6EWL7_9SYNE</name>
<keyword evidence="7" id="KW-1185">Reference proteome</keyword>
<dbReference type="PANTHER" id="PTHR43586">
    <property type="entry name" value="CYSTEINE DESULFURASE"/>
    <property type="match status" value="1"/>
</dbReference>
<proteinExistence type="inferred from homology"/>
<evidence type="ECO:0000256" key="1">
    <source>
        <dbReference type="ARBA" id="ARBA00001933"/>
    </source>
</evidence>
<dbReference type="InterPro" id="IPR015422">
    <property type="entry name" value="PyrdxlP-dep_Trfase_small"/>
</dbReference>
<gene>
    <name evidence="6" type="ORF">L3556_04385</name>
</gene>
<dbReference type="RefSeq" id="WP_277866092.1">
    <property type="nucleotide sequence ID" value="NZ_JAKKUT010000002.1"/>
</dbReference>